<dbReference type="SUPFAM" id="SSF46689">
    <property type="entry name" value="Homeodomain-like"/>
    <property type="match status" value="1"/>
</dbReference>
<dbReference type="EMBL" id="PYAS01000020">
    <property type="protein sequence ID" value="PSL22527.1"/>
    <property type="molecule type" value="Genomic_DNA"/>
</dbReference>
<keyword evidence="6" id="KW-1185">Reference proteome</keyword>
<gene>
    <name evidence="5" type="ORF">CLV60_12071</name>
</gene>
<dbReference type="GO" id="GO:0003700">
    <property type="term" value="F:DNA-binding transcription factor activity"/>
    <property type="evidence" value="ECO:0007669"/>
    <property type="project" value="InterPro"/>
</dbReference>
<dbReference type="SMART" id="SM00342">
    <property type="entry name" value="HTH_ARAC"/>
    <property type="match status" value="1"/>
</dbReference>
<dbReference type="PANTHER" id="PTHR43280">
    <property type="entry name" value="ARAC-FAMILY TRANSCRIPTIONAL REGULATOR"/>
    <property type="match status" value="1"/>
</dbReference>
<feature type="domain" description="HTH araC/xylS-type" evidence="4">
    <location>
        <begin position="184"/>
        <end position="288"/>
    </location>
</feature>
<keyword evidence="3" id="KW-0804">Transcription</keyword>
<keyword evidence="2 5" id="KW-0238">DNA-binding</keyword>
<sequence length="288" mass="33628">MSTRILSIPEFCRYLNVGNLKSEDLHVVNFEGKNDMRLKSEPVTIDFYLLAIKPPMDSKLAPYALLEDQTDSSYMYVDCPQNTLSWEIQPPFSGYAIMVSAKYLDKYAKDYTFVHYNNHEALFLTKDEETILWDLFGKVDHEFGKEHYSSTVIISYVNLILTYVKGFYDRQFDTRSNIYHKVIADFYKNLEKHFRENESIPGLPSVAYFAQSSYLSPNYFGDLIKHFTGKSPLDHIQDHVVMLAKDKLRNTTLSISEISYSLGFDYPNYFARFFRKKTGLSPKVFRNQ</sequence>
<dbReference type="Pfam" id="PF12833">
    <property type="entry name" value="HTH_18"/>
    <property type="match status" value="1"/>
</dbReference>
<dbReference type="AlphaFoldDB" id="A0A2P8FLC4"/>
<dbReference type="PRINTS" id="PR00032">
    <property type="entry name" value="HTHARAC"/>
</dbReference>
<keyword evidence="1" id="KW-0805">Transcription regulation</keyword>
<dbReference type="OrthoDB" id="2600165at2"/>
<reference evidence="5 6" key="1">
    <citation type="submission" date="2018-03" db="EMBL/GenBank/DDBJ databases">
        <title>Genomic Encyclopedia of Archaeal and Bacterial Type Strains, Phase II (KMG-II): from individual species to whole genera.</title>
        <authorList>
            <person name="Goeker M."/>
        </authorList>
    </citation>
    <scope>NUCLEOTIDE SEQUENCE [LARGE SCALE GENOMIC DNA]</scope>
    <source>
        <strain evidence="5 6">DSM 29057</strain>
    </source>
</reference>
<comment type="caution">
    <text evidence="5">The sequence shown here is derived from an EMBL/GenBank/DDBJ whole genome shotgun (WGS) entry which is preliminary data.</text>
</comment>
<proteinExistence type="predicted"/>
<dbReference type="Gene3D" id="1.10.10.60">
    <property type="entry name" value="Homeodomain-like"/>
    <property type="match status" value="2"/>
</dbReference>
<dbReference type="PANTHER" id="PTHR43280:SF32">
    <property type="entry name" value="TRANSCRIPTIONAL REGULATORY PROTEIN"/>
    <property type="match status" value="1"/>
</dbReference>
<dbReference type="RefSeq" id="WP_106599182.1">
    <property type="nucleotide sequence ID" value="NZ_PYAS01000020.1"/>
</dbReference>
<dbReference type="InterPro" id="IPR020449">
    <property type="entry name" value="Tscrpt_reg_AraC-type_HTH"/>
</dbReference>
<dbReference type="Proteomes" id="UP000241964">
    <property type="component" value="Unassembled WGS sequence"/>
</dbReference>
<name>A0A2P8FLC4_9BACT</name>
<evidence type="ECO:0000256" key="1">
    <source>
        <dbReference type="ARBA" id="ARBA00023015"/>
    </source>
</evidence>
<dbReference type="InterPro" id="IPR009057">
    <property type="entry name" value="Homeodomain-like_sf"/>
</dbReference>
<evidence type="ECO:0000256" key="3">
    <source>
        <dbReference type="ARBA" id="ARBA00023163"/>
    </source>
</evidence>
<protein>
    <submittedName>
        <fullName evidence="5">AraC-like DNA-binding protein</fullName>
    </submittedName>
</protein>
<dbReference type="InterPro" id="IPR018060">
    <property type="entry name" value="HTH_AraC"/>
</dbReference>
<evidence type="ECO:0000259" key="4">
    <source>
        <dbReference type="PROSITE" id="PS01124"/>
    </source>
</evidence>
<dbReference type="GO" id="GO:0043565">
    <property type="term" value="F:sequence-specific DNA binding"/>
    <property type="evidence" value="ECO:0007669"/>
    <property type="project" value="InterPro"/>
</dbReference>
<evidence type="ECO:0000313" key="6">
    <source>
        <dbReference type="Proteomes" id="UP000241964"/>
    </source>
</evidence>
<evidence type="ECO:0000256" key="2">
    <source>
        <dbReference type="ARBA" id="ARBA00023125"/>
    </source>
</evidence>
<dbReference type="PROSITE" id="PS01124">
    <property type="entry name" value="HTH_ARAC_FAMILY_2"/>
    <property type="match status" value="1"/>
</dbReference>
<organism evidence="5 6">
    <name type="scientific">Dyadobacter jiangsuensis</name>
    <dbReference type="NCBI Taxonomy" id="1591085"/>
    <lineage>
        <taxon>Bacteria</taxon>
        <taxon>Pseudomonadati</taxon>
        <taxon>Bacteroidota</taxon>
        <taxon>Cytophagia</taxon>
        <taxon>Cytophagales</taxon>
        <taxon>Spirosomataceae</taxon>
        <taxon>Dyadobacter</taxon>
    </lineage>
</organism>
<accession>A0A2P8FLC4</accession>
<evidence type="ECO:0000313" key="5">
    <source>
        <dbReference type="EMBL" id="PSL22527.1"/>
    </source>
</evidence>